<feature type="transmembrane region" description="Helical" evidence="1">
    <location>
        <begin position="6"/>
        <end position="26"/>
    </location>
</feature>
<evidence type="ECO:0000313" key="3">
    <source>
        <dbReference type="Proteomes" id="UP000836404"/>
    </source>
</evidence>
<sequence>LSLRAAYISGYTVIAGTVVSTIGLCLL</sequence>
<organism evidence="2 3">
    <name type="scientific">Tilletia laevis</name>
    <dbReference type="NCBI Taxonomy" id="157183"/>
    <lineage>
        <taxon>Eukaryota</taxon>
        <taxon>Fungi</taxon>
        <taxon>Dikarya</taxon>
        <taxon>Basidiomycota</taxon>
        <taxon>Ustilaginomycotina</taxon>
        <taxon>Exobasidiomycetes</taxon>
        <taxon>Tilletiales</taxon>
        <taxon>Tilletiaceae</taxon>
        <taxon>Tilletia</taxon>
    </lineage>
</organism>
<keyword evidence="1" id="KW-0472">Membrane</keyword>
<accession>A0A9N8QPG2</accession>
<evidence type="ECO:0000313" key="2">
    <source>
        <dbReference type="EMBL" id="CAD6919904.1"/>
    </source>
</evidence>
<keyword evidence="1" id="KW-1133">Transmembrane helix</keyword>
<dbReference type="EMBL" id="CAJHJF010001636">
    <property type="protein sequence ID" value="CAD6919904.1"/>
    <property type="molecule type" value="Genomic_DNA"/>
</dbReference>
<name>A0A9N8QPG2_9BASI</name>
<dbReference type="AlphaFoldDB" id="A0A9N8QPG2"/>
<feature type="non-terminal residue" evidence="2">
    <location>
        <position position="27"/>
    </location>
</feature>
<protein>
    <submittedName>
        <fullName evidence="2">Uncharacterized protein</fullName>
    </submittedName>
</protein>
<comment type="caution">
    <text evidence="2">The sequence shown here is derived from an EMBL/GenBank/DDBJ whole genome shotgun (WGS) entry which is preliminary data.</text>
</comment>
<keyword evidence="3" id="KW-1185">Reference proteome</keyword>
<evidence type="ECO:0000256" key="1">
    <source>
        <dbReference type="SAM" id="Phobius"/>
    </source>
</evidence>
<proteinExistence type="predicted"/>
<gene>
    <name evidence="2" type="ORF">JKILLFL_G4056</name>
</gene>
<keyword evidence="1" id="KW-0812">Transmembrane</keyword>
<dbReference type="Proteomes" id="UP000836404">
    <property type="component" value="Unassembled WGS sequence"/>
</dbReference>
<reference evidence="2 3" key="1">
    <citation type="submission" date="2020-10" db="EMBL/GenBank/DDBJ databases">
        <authorList>
            <person name="Sedaghatjoo S."/>
        </authorList>
    </citation>
    <scope>NUCLEOTIDE SEQUENCE [LARGE SCALE GENOMIC DNA]</scope>
    <source>
        <strain evidence="2 3">LLFL</strain>
    </source>
</reference>